<dbReference type="AlphaFoldDB" id="A0A562T0J0"/>
<name>A0A562T0J0_9HYPH</name>
<proteinExistence type="predicted"/>
<evidence type="ECO:0000313" key="2">
    <source>
        <dbReference type="Proteomes" id="UP000320593"/>
    </source>
</evidence>
<sequence length="96" mass="10934">MPIVQFSPKPTSNADRRAILKGRLVRHRENHLMSQYPSHCRSEGNLRRAMLDAVLDACPENQVEFLTLIPRRLLSGTHHDQLINEVPGIVNLVRST</sequence>
<comment type="caution">
    <text evidence="1">The sequence shown here is derived from an EMBL/GenBank/DDBJ whole genome shotgun (WGS) entry which is preliminary data.</text>
</comment>
<evidence type="ECO:0000313" key="1">
    <source>
        <dbReference type="EMBL" id="TWI87047.1"/>
    </source>
</evidence>
<keyword evidence="2" id="KW-1185">Reference proteome</keyword>
<gene>
    <name evidence="1" type="ORF">JM93_02284</name>
</gene>
<protein>
    <submittedName>
        <fullName evidence="1">Uncharacterized protein</fullName>
    </submittedName>
</protein>
<dbReference type="Proteomes" id="UP000320593">
    <property type="component" value="Unassembled WGS sequence"/>
</dbReference>
<dbReference type="RefSeq" id="WP_145343340.1">
    <property type="nucleotide sequence ID" value="NZ_SMLY01000030.1"/>
</dbReference>
<accession>A0A562T0J0</accession>
<dbReference type="EMBL" id="VLLF01000005">
    <property type="protein sequence ID" value="TWI87047.1"/>
    <property type="molecule type" value="Genomic_DNA"/>
</dbReference>
<reference evidence="1 2" key="1">
    <citation type="submission" date="2019-07" db="EMBL/GenBank/DDBJ databases">
        <title>Genomic Encyclopedia of Archaeal and Bacterial Type Strains, Phase II (KMG-II): from individual species to whole genera.</title>
        <authorList>
            <person name="Goeker M."/>
        </authorList>
    </citation>
    <scope>NUCLEOTIDE SEQUENCE [LARGE SCALE GENOMIC DNA]</scope>
    <source>
        <strain evidence="1 2">ATCC BAA-252</strain>
    </source>
</reference>
<organism evidence="1 2">
    <name type="scientific">Roseibium hamelinense</name>
    <dbReference type="NCBI Taxonomy" id="150831"/>
    <lineage>
        <taxon>Bacteria</taxon>
        <taxon>Pseudomonadati</taxon>
        <taxon>Pseudomonadota</taxon>
        <taxon>Alphaproteobacteria</taxon>
        <taxon>Hyphomicrobiales</taxon>
        <taxon>Stappiaceae</taxon>
        <taxon>Roseibium</taxon>
    </lineage>
</organism>